<dbReference type="GO" id="GO:0005737">
    <property type="term" value="C:cytoplasm"/>
    <property type="evidence" value="ECO:0007669"/>
    <property type="project" value="TreeGrafter"/>
</dbReference>
<dbReference type="PANTHER" id="PTHR13799">
    <property type="entry name" value="NGG1 INTERACTING FACTOR 3"/>
    <property type="match status" value="1"/>
</dbReference>
<dbReference type="Proteomes" id="UP000466864">
    <property type="component" value="Unassembled WGS sequence"/>
</dbReference>
<evidence type="ECO:0000313" key="5">
    <source>
        <dbReference type="EMBL" id="MST80763.1"/>
    </source>
</evidence>
<evidence type="ECO:0000256" key="4">
    <source>
        <dbReference type="PIRSR" id="PIRSR602678-1"/>
    </source>
</evidence>
<dbReference type="GO" id="GO:0046872">
    <property type="term" value="F:metal ion binding"/>
    <property type="evidence" value="ECO:0007669"/>
    <property type="project" value="UniProtKB-KW"/>
</dbReference>
<organism evidence="5 6">
    <name type="scientific">Bilifractor porci</name>
    <dbReference type="NCBI Taxonomy" id="2606636"/>
    <lineage>
        <taxon>Bacteria</taxon>
        <taxon>Bacillati</taxon>
        <taxon>Bacillota</taxon>
        <taxon>Clostridia</taxon>
        <taxon>Lachnospirales</taxon>
        <taxon>Lachnospiraceae</taxon>
        <taxon>Bilifractor</taxon>
    </lineage>
</organism>
<dbReference type="PANTHER" id="PTHR13799:SF14">
    <property type="entry name" value="GTP CYCLOHYDROLASE 1 TYPE 2 HOMOLOG"/>
    <property type="match status" value="1"/>
</dbReference>
<protein>
    <recommendedName>
        <fullName evidence="2">GTP cyclohydrolase 1 type 2 homolog</fullName>
    </recommendedName>
</protein>
<evidence type="ECO:0000256" key="1">
    <source>
        <dbReference type="ARBA" id="ARBA00006964"/>
    </source>
</evidence>
<dbReference type="RefSeq" id="WP_154456584.1">
    <property type="nucleotide sequence ID" value="NZ_VUMV01000001.1"/>
</dbReference>
<keyword evidence="3 4" id="KW-0479">Metal-binding</keyword>
<accession>A0A7X2P5T4</accession>
<feature type="binding site" evidence="4">
    <location>
        <position position="237"/>
    </location>
    <ligand>
        <name>a divalent metal cation</name>
        <dbReference type="ChEBI" id="CHEBI:60240"/>
        <label>1</label>
    </ligand>
</feature>
<comment type="caution">
    <text evidence="5">The sequence shown here is derived from an EMBL/GenBank/DDBJ whole genome shotgun (WGS) entry which is preliminary data.</text>
</comment>
<dbReference type="NCBIfam" id="TIGR00486">
    <property type="entry name" value="YbgI_SA1388"/>
    <property type="match status" value="1"/>
</dbReference>
<dbReference type="InterPro" id="IPR036069">
    <property type="entry name" value="DUF34/NIF3_sf"/>
</dbReference>
<gene>
    <name evidence="5" type="ORF">FYJ60_00225</name>
</gene>
<comment type="similarity">
    <text evidence="1">Belongs to the GTP cyclohydrolase I type 2/NIF3 family.</text>
</comment>
<evidence type="ECO:0000256" key="2">
    <source>
        <dbReference type="ARBA" id="ARBA00022112"/>
    </source>
</evidence>
<dbReference type="FunFam" id="3.40.1390.30:FF:000001">
    <property type="entry name" value="GTP cyclohydrolase 1 type 2"/>
    <property type="match status" value="1"/>
</dbReference>
<dbReference type="AlphaFoldDB" id="A0A7X2P5T4"/>
<evidence type="ECO:0000256" key="3">
    <source>
        <dbReference type="ARBA" id="ARBA00022723"/>
    </source>
</evidence>
<keyword evidence="6" id="KW-1185">Reference proteome</keyword>
<feature type="binding site" evidence="4">
    <location>
        <position position="65"/>
    </location>
    <ligand>
        <name>a divalent metal cation</name>
        <dbReference type="ChEBI" id="CHEBI:60240"/>
        <label>1</label>
    </ligand>
</feature>
<feature type="binding site" evidence="4">
    <location>
        <position position="64"/>
    </location>
    <ligand>
        <name>a divalent metal cation</name>
        <dbReference type="ChEBI" id="CHEBI:60240"/>
        <label>2</label>
    </ligand>
</feature>
<dbReference type="SUPFAM" id="SSF102705">
    <property type="entry name" value="NIF3 (NGG1p interacting factor 3)-like"/>
    <property type="match status" value="1"/>
</dbReference>
<dbReference type="InterPro" id="IPR002678">
    <property type="entry name" value="DUF34/NIF3"/>
</dbReference>
<evidence type="ECO:0000313" key="6">
    <source>
        <dbReference type="Proteomes" id="UP000466864"/>
    </source>
</evidence>
<proteinExistence type="inferred from homology"/>
<name>A0A7X2P5T4_9FIRM</name>
<dbReference type="Gene3D" id="3.40.1390.30">
    <property type="entry name" value="NIF3 (NGG1p interacting factor 3)-like"/>
    <property type="match status" value="2"/>
</dbReference>
<dbReference type="Pfam" id="PF01784">
    <property type="entry name" value="DUF34_NIF3"/>
    <property type="match status" value="1"/>
</dbReference>
<feature type="binding site" evidence="4">
    <location>
        <position position="233"/>
    </location>
    <ligand>
        <name>a divalent metal cation</name>
        <dbReference type="ChEBI" id="CHEBI:60240"/>
        <label>1</label>
    </ligand>
</feature>
<dbReference type="EMBL" id="VUMV01000001">
    <property type="protein sequence ID" value="MST80763.1"/>
    <property type="molecule type" value="Genomic_DNA"/>
</dbReference>
<feature type="binding site" evidence="4">
    <location>
        <position position="103"/>
    </location>
    <ligand>
        <name>a divalent metal cation</name>
        <dbReference type="ChEBI" id="CHEBI:60240"/>
        <label>1</label>
    </ligand>
</feature>
<sequence>MRCEEIVDRLEEDYPLECAEEWDNPGLQVGRRNRVVKKIFVSLDADESSIRQAVEWGADMLVTHHPLLFRSINRVTDDTVNGRRILALVENDISCYALHTNFDVLGMARLNRKILQLQNTRVLDVTRENDGVLEGIGRIGDLPKPMTLRETANFVRQQFGLEAVRCYGLEQDEGRGSEERILVTKVAVCGGSGKSVVEKAIQEGAQVLVTGDIDYHTGIDAMAQGLFIIDAGHYGTEYCFIDFMTRKLKALFPDCEVKGAKLIQPFRLVGDVYPDED</sequence>
<reference evidence="5 6" key="1">
    <citation type="submission" date="2019-08" db="EMBL/GenBank/DDBJ databases">
        <title>In-depth cultivation of the pig gut microbiome towards novel bacterial diversity and tailored functional studies.</title>
        <authorList>
            <person name="Wylensek D."/>
            <person name="Hitch T.C.A."/>
            <person name="Clavel T."/>
        </authorList>
    </citation>
    <scope>NUCLEOTIDE SEQUENCE [LARGE SCALE GENOMIC DNA]</scope>
    <source>
        <strain evidence="5 6">Oil+RF-744-WCA-WT-13</strain>
    </source>
</reference>